<dbReference type="SUPFAM" id="SSF52172">
    <property type="entry name" value="CheY-like"/>
    <property type="match status" value="1"/>
</dbReference>
<dbReference type="Proteomes" id="UP000005741">
    <property type="component" value="Chromosome"/>
</dbReference>
<sequence length="225" mass="25813">MMKLLIVDDNKMLVEIYTTGLSERGFEVLHSMSGAECLDLLKNEVPDVILMDIMMPGMDGWETLMQIRSNPKTKKIPVLMLTAKALTIEDINLYGGYIDGFLIKPFTLNALSDRINDFFKIREEYRDIVHNAHQRCSDSAKVDEWAESGRQFYVLKKLVKVFEDEYGGILKEGAIKTGMPDTLDQIMEKCRLRSKRFYDLTDELGLSDLLPDDLMDDDVCRVRPS</sequence>
<feature type="modified residue" description="4-aspartylphosphate" evidence="2">
    <location>
        <position position="52"/>
    </location>
</feature>
<gene>
    <name evidence="4" type="ORF">Metlim_2230</name>
</gene>
<dbReference type="SMART" id="SM00448">
    <property type="entry name" value="REC"/>
    <property type="match status" value="1"/>
</dbReference>
<proteinExistence type="predicted"/>
<organism evidence="4 5">
    <name type="scientific">Methanoplanus limicola DSM 2279</name>
    <dbReference type="NCBI Taxonomy" id="937775"/>
    <lineage>
        <taxon>Archaea</taxon>
        <taxon>Methanobacteriati</taxon>
        <taxon>Methanobacteriota</taxon>
        <taxon>Stenosarchaea group</taxon>
        <taxon>Methanomicrobia</taxon>
        <taxon>Methanomicrobiales</taxon>
        <taxon>Methanomicrobiaceae</taxon>
        <taxon>Methanoplanus</taxon>
    </lineage>
</organism>
<keyword evidence="5" id="KW-1185">Reference proteome</keyword>
<evidence type="ECO:0000313" key="5">
    <source>
        <dbReference type="Proteomes" id="UP000005741"/>
    </source>
</evidence>
<evidence type="ECO:0000259" key="3">
    <source>
        <dbReference type="PROSITE" id="PS50110"/>
    </source>
</evidence>
<dbReference type="AlphaFoldDB" id="H1Z1E4"/>
<dbReference type="InterPro" id="IPR001789">
    <property type="entry name" value="Sig_transdc_resp-reg_receiver"/>
</dbReference>
<evidence type="ECO:0000256" key="2">
    <source>
        <dbReference type="PROSITE-ProRule" id="PRU00169"/>
    </source>
</evidence>
<dbReference type="Gene3D" id="3.40.50.2300">
    <property type="match status" value="1"/>
</dbReference>
<dbReference type="OrthoDB" id="9652at2157"/>
<evidence type="ECO:0000256" key="1">
    <source>
        <dbReference type="ARBA" id="ARBA00022553"/>
    </source>
</evidence>
<dbReference type="Pfam" id="PF00072">
    <property type="entry name" value="Response_reg"/>
    <property type="match status" value="1"/>
</dbReference>
<dbReference type="RefSeq" id="WP_004078547.1">
    <property type="nucleotide sequence ID" value="NZ_CM001436.1"/>
</dbReference>
<feature type="domain" description="Response regulatory" evidence="3">
    <location>
        <begin position="3"/>
        <end position="119"/>
    </location>
</feature>
<dbReference type="EMBL" id="CM001436">
    <property type="protein sequence ID" value="EHQ36291.1"/>
    <property type="molecule type" value="Genomic_DNA"/>
</dbReference>
<accession>H1Z1E4</accession>
<dbReference type="InParanoid" id="H1Z1E4"/>
<dbReference type="PROSITE" id="PS50110">
    <property type="entry name" value="RESPONSE_REGULATORY"/>
    <property type="match status" value="1"/>
</dbReference>
<dbReference type="InterPro" id="IPR050595">
    <property type="entry name" value="Bact_response_regulator"/>
</dbReference>
<reference evidence="4 5" key="1">
    <citation type="submission" date="2011-10" db="EMBL/GenBank/DDBJ databases">
        <title>The Improved High-Quality Draft genome of Methanoplanus limicola DSM 2279.</title>
        <authorList>
            <consortium name="US DOE Joint Genome Institute (JGI-PGF)"/>
            <person name="Lucas S."/>
            <person name="Copeland A."/>
            <person name="Lapidus A."/>
            <person name="Glavina del Rio T."/>
            <person name="Dalin E."/>
            <person name="Tice H."/>
            <person name="Bruce D."/>
            <person name="Goodwin L."/>
            <person name="Pitluck S."/>
            <person name="Peters L."/>
            <person name="Mikhailova N."/>
            <person name="Lu M."/>
            <person name="Kyrpides N."/>
            <person name="Mavromatis K."/>
            <person name="Ivanova N."/>
            <person name="Markowitz V."/>
            <person name="Cheng J.-F."/>
            <person name="Hugenholtz P."/>
            <person name="Woyke T."/>
            <person name="Wu D."/>
            <person name="Wirth R."/>
            <person name="Brambilla E.-M."/>
            <person name="Klenk H.-P."/>
            <person name="Eisen J.A."/>
        </authorList>
    </citation>
    <scope>NUCLEOTIDE SEQUENCE [LARGE SCALE GENOMIC DNA]</scope>
    <source>
        <strain evidence="4 5">DSM 2279</strain>
    </source>
</reference>
<dbReference type="InterPro" id="IPR011006">
    <property type="entry name" value="CheY-like_superfamily"/>
</dbReference>
<evidence type="ECO:0000313" key="4">
    <source>
        <dbReference type="EMBL" id="EHQ36291.1"/>
    </source>
</evidence>
<protein>
    <submittedName>
        <fullName evidence="4">Response regulator receiver protein</fullName>
    </submittedName>
</protein>
<dbReference type="STRING" id="937775.Metlim_2230"/>
<dbReference type="PANTHER" id="PTHR44591">
    <property type="entry name" value="STRESS RESPONSE REGULATOR PROTEIN 1"/>
    <property type="match status" value="1"/>
</dbReference>
<dbReference type="PANTHER" id="PTHR44591:SF3">
    <property type="entry name" value="RESPONSE REGULATORY DOMAIN-CONTAINING PROTEIN"/>
    <property type="match status" value="1"/>
</dbReference>
<name>H1Z1E4_9EURY</name>
<dbReference type="HOGENOM" id="CLU_000445_69_1_2"/>
<keyword evidence="1 2" id="KW-0597">Phosphoprotein</keyword>
<dbReference type="GO" id="GO:0000160">
    <property type="term" value="P:phosphorelay signal transduction system"/>
    <property type="evidence" value="ECO:0007669"/>
    <property type="project" value="InterPro"/>
</dbReference>